<dbReference type="EMBL" id="HACG01050578">
    <property type="protein sequence ID" value="CEK97443.1"/>
    <property type="molecule type" value="Transcribed_RNA"/>
</dbReference>
<feature type="non-terminal residue" evidence="1">
    <location>
        <position position="1"/>
    </location>
</feature>
<evidence type="ECO:0000313" key="1">
    <source>
        <dbReference type="EMBL" id="CEK97443.1"/>
    </source>
</evidence>
<organism evidence="1">
    <name type="scientific">Arion vulgaris</name>
    <dbReference type="NCBI Taxonomy" id="1028688"/>
    <lineage>
        <taxon>Eukaryota</taxon>
        <taxon>Metazoa</taxon>
        <taxon>Spiralia</taxon>
        <taxon>Lophotrochozoa</taxon>
        <taxon>Mollusca</taxon>
        <taxon>Gastropoda</taxon>
        <taxon>Heterobranchia</taxon>
        <taxon>Euthyneura</taxon>
        <taxon>Panpulmonata</taxon>
        <taxon>Eupulmonata</taxon>
        <taxon>Stylommatophora</taxon>
        <taxon>Helicina</taxon>
        <taxon>Arionoidea</taxon>
        <taxon>Arionidae</taxon>
        <taxon>Arion</taxon>
    </lineage>
</organism>
<protein>
    <submittedName>
        <fullName evidence="1">Uncharacterized protein</fullName>
    </submittedName>
</protein>
<gene>
    <name evidence="1" type="primary">ORF215811</name>
</gene>
<accession>A0A0B7BWY7</accession>
<feature type="non-terminal residue" evidence="1">
    <location>
        <position position="71"/>
    </location>
</feature>
<reference evidence="1" key="1">
    <citation type="submission" date="2014-12" db="EMBL/GenBank/DDBJ databases">
        <title>Insight into the proteome of Arion vulgaris.</title>
        <authorList>
            <person name="Aradska J."/>
            <person name="Bulat T."/>
            <person name="Smidak R."/>
            <person name="Sarate P."/>
            <person name="Gangsoo J."/>
            <person name="Sialana F."/>
            <person name="Bilban M."/>
            <person name="Lubec G."/>
        </authorList>
    </citation>
    <scope>NUCLEOTIDE SEQUENCE</scope>
    <source>
        <tissue evidence="1">Skin</tissue>
    </source>
</reference>
<dbReference type="AlphaFoldDB" id="A0A0B7BWY7"/>
<proteinExistence type="predicted"/>
<name>A0A0B7BWY7_9EUPU</name>
<sequence length="71" mass="8632">YQSSNQSKESYHWRMYSQDDMQQIHNNRNKKSEDELKMVMSNSRAKFDKDLFLEDLKLLMLLVIIYLSNKL</sequence>